<dbReference type="EMBL" id="BQKE01000002">
    <property type="protein sequence ID" value="GJM62751.1"/>
    <property type="molecule type" value="Genomic_DNA"/>
</dbReference>
<dbReference type="Proteomes" id="UP001310022">
    <property type="component" value="Unassembled WGS sequence"/>
</dbReference>
<dbReference type="InterPro" id="IPR023393">
    <property type="entry name" value="START-like_dom_sf"/>
</dbReference>
<feature type="transmembrane region" description="Helical" evidence="2">
    <location>
        <begin position="6"/>
        <end position="25"/>
    </location>
</feature>
<dbReference type="InterPro" id="IPR019587">
    <property type="entry name" value="Polyketide_cyclase/dehydratase"/>
</dbReference>
<evidence type="ECO:0000313" key="3">
    <source>
        <dbReference type="EMBL" id="GJM62751.1"/>
    </source>
</evidence>
<reference evidence="3 4" key="1">
    <citation type="submission" date="2021-12" db="EMBL/GenBank/DDBJ databases">
        <title>Genome sequencing of bacteria with rrn-lacking chromosome and rrn-plasmid.</title>
        <authorList>
            <person name="Anda M."/>
            <person name="Iwasaki W."/>
        </authorList>
    </citation>
    <scope>NUCLEOTIDE SEQUENCE [LARGE SCALE GENOMIC DNA]</scope>
    <source>
        <strain evidence="3 4">NBRC 15940</strain>
    </source>
</reference>
<comment type="caution">
    <text evidence="3">The sequence shown here is derived from an EMBL/GenBank/DDBJ whole genome shotgun (WGS) entry which is preliminary data.</text>
</comment>
<keyword evidence="1" id="KW-0175">Coiled coil</keyword>
<keyword evidence="2" id="KW-0472">Membrane</keyword>
<name>A0AAN4VZ70_9BACT</name>
<sequence>MKTFLKILGVIIVLFIAIPLIFALFMEKEYKVSREVLIKKPVEQVFDYVKYLKHQKEYSVWQKMDPDQHHTYNGEDGTVGFVSTWDSQNPDVGRGQQTIVSMVEGQRIDYEIQFFEPFEAKDNAFMETKPVSENQTAVVWGFEGKMPYPMNLLLPLMNMEEMLGEQLQTGLNNLKKVLEARVEKENNEIDTIEKQGLEVE</sequence>
<evidence type="ECO:0000313" key="4">
    <source>
        <dbReference type="Proteomes" id="UP001310022"/>
    </source>
</evidence>
<dbReference type="Pfam" id="PF10604">
    <property type="entry name" value="Polyketide_cyc2"/>
    <property type="match status" value="1"/>
</dbReference>
<dbReference type="AlphaFoldDB" id="A0AAN4VZ70"/>
<keyword evidence="4" id="KW-1185">Reference proteome</keyword>
<keyword evidence="2" id="KW-1133">Transmembrane helix</keyword>
<protein>
    <submittedName>
        <fullName evidence="3">Polyketide cyclase</fullName>
    </submittedName>
</protein>
<proteinExistence type="predicted"/>
<dbReference type="CDD" id="cd07818">
    <property type="entry name" value="SRPBCC_1"/>
    <property type="match status" value="1"/>
</dbReference>
<gene>
    <name evidence="3" type="ORF">PEDI_33030</name>
</gene>
<evidence type="ECO:0000256" key="1">
    <source>
        <dbReference type="SAM" id="Coils"/>
    </source>
</evidence>
<keyword evidence="2" id="KW-0812">Transmembrane</keyword>
<accession>A0AAN4VZ70</accession>
<organism evidence="3 4">
    <name type="scientific">Persicobacter diffluens</name>
    <dbReference type="NCBI Taxonomy" id="981"/>
    <lineage>
        <taxon>Bacteria</taxon>
        <taxon>Pseudomonadati</taxon>
        <taxon>Bacteroidota</taxon>
        <taxon>Cytophagia</taxon>
        <taxon>Cytophagales</taxon>
        <taxon>Persicobacteraceae</taxon>
        <taxon>Persicobacter</taxon>
    </lineage>
</organism>
<dbReference type="SUPFAM" id="SSF55961">
    <property type="entry name" value="Bet v1-like"/>
    <property type="match status" value="1"/>
</dbReference>
<dbReference type="Gene3D" id="3.30.530.20">
    <property type="match status" value="1"/>
</dbReference>
<feature type="coiled-coil region" evidence="1">
    <location>
        <begin position="168"/>
        <end position="195"/>
    </location>
</feature>
<evidence type="ECO:0000256" key="2">
    <source>
        <dbReference type="SAM" id="Phobius"/>
    </source>
</evidence>